<evidence type="ECO:0000256" key="3">
    <source>
        <dbReference type="ARBA" id="ARBA00022737"/>
    </source>
</evidence>
<dbReference type="InterPro" id="IPR036236">
    <property type="entry name" value="Znf_C2H2_sf"/>
</dbReference>
<feature type="domain" description="C2H2-type" evidence="9">
    <location>
        <begin position="107"/>
        <end position="134"/>
    </location>
</feature>
<dbReference type="AlphaFoldDB" id="A0A8C2TX14"/>
<protein>
    <recommendedName>
        <fullName evidence="9">C2H2-type domain-containing protein</fullName>
    </recommendedName>
</protein>
<name>A0A8C2TX14_COTJA</name>
<dbReference type="Gene3D" id="3.30.160.60">
    <property type="entry name" value="Classic Zinc Finger"/>
    <property type="match status" value="2"/>
</dbReference>
<feature type="region of interest" description="Disordered" evidence="8">
    <location>
        <begin position="56"/>
        <end position="85"/>
    </location>
</feature>
<keyword evidence="3" id="KW-0677">Repeat</keyword>
<keyword evidence="2" id="KW-0479">Metal-binding</keyword>
<evidence type="ECO:0000256" key="2">
    <source>
        <dbReference type="ARBA" id="ARBA00022723"/>
    </source>
</evidence>
<reference evidence="10" key="2">
    <citation type="submission" date="2025-08" db="UniProtKB">
        <authorList>
            <consortium name="Ensembl"/>
        </authorList>
    </citation>
    <scope>IDENTIFICATION</scope>
</reference>
<keyword evidence="11" id="KW-1185">Reference proteome</keyword>
<keyword evidence="4 7" id="KW-0863">Zinc-finger</keyword>
<dbReference type="GO" id="GO:0000981">
    <property type="term" value="F:DNA-binding transcription factor activity, RNA polymerase II-specific"/>
    <property type="evidence" value="ECO:0007669"/>
    <property type="project" value="TreeGrafter"/>
</dbReference>
<reference evidence="10" key="3">
    <citation type="submission" date="2025-09" db="UniProtKB">
        <authorList>
            <consortium name="Ensembl"/>
        </authorList>
    </citation>
    <scope>IDENTIFICATION</scope>
</reference>
<evidence type="ECO:0000256" key="4">
    <source>
        <dbReference type="ARBA" id="ARBA00022771"/>
    </source>
</evidence>
<dbReference type="FunFam" id="3.30.160.60:FF:001968">
    <property type="entry name" value="chorion transcription factor Cf2 isoform X3"/>
    <property type="match status" value="1"/>
</dbReference>
<evidence type="ECO:0000256" key="6">
    <source>
        <dbReference type="ARBA" id="ARBA00023242"/>
    </source>
</evidence>
<evidence type="ECO:0000256" key="8">
    <source>
        <dbReference type="SAM" id="MobiDB-lite"/>
    </source>
</evidence>
<keyword evidence="5" id="KW-0862">Zinc</keyword>
<evidence type="ECO:0000313" key="11">
    <source>
        <dbReference type="Proteomes" id="UP000694412"/>
    </source>
</evidence>
<organism evidence="10 11">
    <name type="scientific">Coturnix japonica</name>
    <name type="common">Japanese quail</name>
    <name type="synonym">Coturnix coturnix japonica</name>
    <dbReference type="NCBI Taxonomy" id="93934"/>
    <lineage>
        <taxon>Eukaryota</taxon>
        <taxon>Metazoa</taxon>
        <taxon>Chordata</taxon>
        <taxon>Craniata</taxon>
        <taxon>Vertebrata</taxon>
        <taxon>Euteleostomi</taxon>
        <taxon>Archelosauria</taxon>
        <taxon>Archosauria</taxon>
        <taxon>Dinosauria</taxon>
        <taxon>Saurischia</taxon>
        <taxon>Theropoda</taxon>
        <taxon>Coelurosauria</taxon>
        <taxon>Aves</taxon>
        <taxon>Neognathae</taxon>
        <taxon>Galloanserae</taxon>
        <taxon>Galliformes</taxon>
        <taxon>Phasianidae</taxon>
        <taxon>Perdicinae</taxon>
        <taxon>Coturnix</taxon>
    </lineage>
</organism>
<dbReference type="PROSITE" id="PS50157">
    <property type="entry name" value="ZINC_FINGER_C2H2_2"/>
    <property type="match status" value="2"/>
</dbReference>
<keyword evidence="6" id="KW-0539">Nucleus</keyword>
<proteinExistence type="predicted"/>
<dbReference type="Proteomes" id="UP000694412">
    <property type="component" value="Chromosome 9"/>
</dbReference>
<feature type="compositionally biased region" description="Basic and acidic residues" evidence="8">
    <location>
        <begin position="63"/>
        <end position="85"/>
    </location>
</feature>
<dbReference type="Ensembl" id="ENSCJPT00005024892.1">
    <property type="protein sequence ID" value="ENSCJPP00005017904.1"/>
    <property type="gene ID" value="ENSCJPG00005014547.1"/>
</dbReference>
<dbReference type="GeneTree" id="ENSGT01150000286941"/>
<evidence type="ECO:0000313" key="10">
    <source>
        <dbReference type="Ensembl" id="ENSCJPP00005017904.1"/>
    </source>
</evidence>
<evidence type="ECO:0000256" key="5">
    <source>
        <dbReference type="ARBA" id="ARBA00022833"/>
    </source>
</evidence>
<sequence>VDQNPLQGCEGLLWGQGVSPLLQTAPLKKPACLASAYLYNQKQRNPPGEIVRISLDSRTGQKQTEDAGSKEMCQEKRQNPSAENEKILERNSSLVSHHCVYSVKRLYKCSDCTKSFKWKSHLTCHQRIHSEERPFKSPDCPKSFKTNSHLMGHQRIHKGERPINKVWWEGFCDMCAVCTGWLSRTDRQGKRDSMVLLLVMVG</sequence>
<feature type="domain" description="C2H2-type" evidence="9">
    <location>
        <begin position="135"/>
        <end position="162"/>
    </location>
</feature>
<dbReference type="Pfam" id="PF00096">
    <property type="entry name" value="zf-C2H2"/>
    <property type="match status" value="1"/>
</dbReference>
<reference evidence="10" key="1">
    <citation type="submission" date="2015-11" db="EMBL/GenBank/DDBJ databases">
        <authorList>
            <consortium name="International Coturnix japonica Genome Analysis Consortium"/>
            <person name="Warren W."/>
            <person name="Burt D.W."/>
            <person name="Antin P.B."/>
            <person name="Lanford R."/>
            <person name="Gros J."/>
            <person name="Wilson R.K."/>
        </authorList>
    </citation>
    <scope>NUCLEOTIDE SEQUENCE [LARGE SCALE GENOMIC DNA]</scope>
</reference>
<dbReference type="SMART" id="SM00355">
    <property type="entry name" value="ZnF_C2H2"/>
    <property type="match status" value="2"/>
</dbReference>
<evidence type="ECO:0000256" key="1">
    <source>
        <dbReference type="ARBA" id="ARBA00004123"/>
    </source>
</evidence>
<dbReference type="GO" id="GO:0000978">
    <property type="term" value="F:RNA polymerase II cis-regulatory region sequence-specific DNA binding"/>
    <property type="evidence" value="ECO:0007669"/>
    <property type="project" value="TreeGrafter"/>
</dbReference>
<dbReference type="GO" id="GO:0008270">
    <property type="term" value="F:zinc ion binding"/>
    <property type="evidence" value="ECO:0007669"/>
    <property type="project" value="UniProtKB-KW"/>
</dbReference>
<comment type="subcellular location">
    <subcellularLocation>
        <location evidence="1">Nucleus</location>
    </subcellularLocation>
</comment>
<dbReference type="PANTHER" id="PTHR23226:SF416">
    <property type="entry name" value="FI01424P"/>
    <property type="match status" value="1"/>
</dbReference>
<dbReference type="PANTHER" id="PTHR23226">
    <property type="entry name" value="ZINC FINGER AND SCAN DOMAIN-CONTAINING"/>
    <property type="match status" value="1"/>
</dbReference>
<evidence type="ECO:0000259" key="9">
    <source>
        <dbReference type="PROSITE" id="PS50157"/>
    </source>
</evidence>
<dbReference type="GO" id="GO:0005634">
    <property type="term" value="C:nucleus"/>
    <property type="evidence" value="ECO:0007669"/>
    <property type="project" value="UniProtKB-SubCell"/>
</dbReference>
<evidence type="ECO:0000256" key="7">
    <source>
        <dbReference type="PROSITE-ProRule" id="PRU00042"/>
    </source>
</evidence>
<dbReference type="PROSITE" id="PS00028">
    <property type="entry name" value="ZINC_FINGER_C2H2_1"/>
    <property type="match status" value="1"/>
</dbReference>
<dbReference type="FunFam" id="3.30.160.60:FF:000506">
    <property type="entry name" value="Zinc finger protein 23"/>
    <property type="match status" value="1"/>
</dbReference>
<dbReference type="SUPFAM" id="SSF57667">
    <property type="entry name" value="beta-beta-alpha zinc fingers"/>
    <property type="match status" value="1"/>
</dbReference>
<dbReference type="InterPro" id="IPR013087">
    <property type="entry name" value="Znf_C2H2_type"/>
</dbReference>
<accession>A0A8C2TX14</accession>